<evidence type="ECO:0000313" key="1">
    <source>
        <dbReference type="EMBL" id="KAL3951764.1"/>
    </source>
</evidence>
<keyword evidence="2" id="KW-1185">Reference proteome</keyword>
<name>A0ACC4D830_PURLI</name>
<gene>
    <name evidence="1" type="ORF">ACCO45_013481</name>
</gene>
<dbReference type="Proteomes" id="UP001638806">
    <property type="component" value="Unassembled WGS sequence"/>
</dbReference>
<evidence type="ECO:0000313" key="2">
    <source>
        <dbReference type="Proteomes" id="UP001638806"/>
    </source>
</evidence>
<proteinExistence type="predicted"/>
<reference evidence="1" key="1">
    <citation type="submission" date="2024-12" db="EMBL/GenBank/DDBJ databases">
        <title>Comparative genomics and development of molecular markers within Purpureocillium lilacinum and among Purpureocillium species.</title>
        <authorList>
            <person name="Yeh Z.-Y."/>
            <person name="Ni N.-T."/>
            <person name="Lo P.-H."/>
            <person name="Mushyakhwo K."/>
            <person name="Lin C.-F."/>
            <person name="Nai Y.-S."/>
        </authorList>
    </citation>
    <scope>NUCLEOTIDE SEQUENCE</scope>
    <source>
        <strain evidence="1">NCHU-NPUST-175</strain>
    </source>
</reference>
<sequence length="121" mass="13386">MHAKLALLALPIALWGRAATAVTEWFPQTVATQAEAEQIRDSYEQGHIEATCDVASQMCSFMVAVMTRRAFAGSYPYYEVTLRNHAVKCPQTSQCVSGACTPTRIPRGTNRKMRGWDITCS</sequence>
<dbReference type="EMBL" id="JBGNUJ010000013">
    <property type="protein sequence ID" value="KAL3951764.1"/>
    <property type="molecule type" value="Genomic_DNA"/>
</dbReference>
<accession>A0ACC4D830</accession>
<protein>
    <submittedName>
        <fullName evidence="1">Uncharacterized protein</fullName>
    </submittedName>
</protein>
<comment type="caution">
    <text evidence="1">The sequence shown here is derived from an EMBL/GenBank/DDBJ whole genome shotgun (WGS) entry which is preliminary data.</text>
</comment>
<organism evidence="1 2">
    <name type="scientific">Purpureocillium lilacinum</name>
    <name type="common">Paecilomyces lilacinus</name>
    <dbReference type="NCBI Taxonomy" id="33203"/>
    <lineage>
        <taxon>Eukaryota</taxon>
        <taxon>Fungi</taxon>
        <taxon>Dikarya</taxon>
        <taxon>Ascomycota</taxon>
        <taxon>Pezizomycotina</taxon>
        <taxon>Sordariomycetes</taxon>
        <taxon>Hypocreomycetidae</taxon>
        <taxon>Hypocreales</taxon>
        <taxon>Ophiocordycipitaceae</taxon>
        <taxon>Purpureocillium</taxon>
    </lineage>
</organism>